<keyword evidence="1" id="KW-0812">Transmembrane</keyword>
<protein>
    <submittedName>
        <fullName evidence="2">Uncharacterized protein</fullName>
    </submittedName>
</protein>
<evidence type="ECO:0000313" key="3">
    <source>
        <dbReference type="Proteomes" id="UP000033945"/>
    </source>
</evidence>
<keyword evidence="1" id="KW-0472">Membrane</keyword>
<organism evidence="2 3">
    <name type="scientific">Candidatus Giovannonibacteria bacterium GW2011_GWA2_44_26</name>
    <dbReference type="NCBI Taxonomy" id="1618648"/>
    <lineage>
        <taxon>Bacteria</taxon>
        <taxon>Candidatus Giovannoniibacteriota</taxon>
    </lineage>
</organism>
<dbReference type="EMBL" id="LCIT01000013">
    <property type="protein sequence ID" value="KKT62365.1"/>
    <property type="molecule type" value="Genomic_DNA"/>
</dbReference>
<reference evidence="2 3" key="1">
    <citation type="journal article" date="2015" name="Nature">
        <title>rRNA introns, odd ribosomes, and small enigmatic genomes across a large radiation of phyla.</title>
        <authorList>
            <person name="Brown C.T."/>
            <person name="Hug L.A."/>
            <person name="Thomas B.C."/>
            <person name="Sharon I."/>
            <person name="Castelle C.J."/>
            <person name="Singh A."/>
            <person name="Wilkins M.J."/>
            <person name="Williams K.H."/>
            <person name="Banfield J.F."/>
        </authorList>
    </citation>
    <scope>NUCLEOTIDE SEQUENCE [LARGE SCALE GENOMIC DNA]</scope>
</reference>
<dbReference type="AlphaFoldDB" id="A0A0G1IT90"/>
<proteinExistence type="predicted"/>
<accession>A0A0G1IT90</accession>
<gene>
    <name evidence="2" type="ORF">UW55_C0013G0006</name>
</gene>
<keyword evidence="1" id="KW-1133">Transmembrane helix</keyword>
<feature type="transmembrane region" description="Helical" evidence="1">
    <location>
        <begin position="9"/>
        <end position="28"/>
    </location>
</feature>
<evidence type="ECO:0000256" key="1">
    <source>
        <dbReference type="SAM" id="Phobius"/>
    </source>
</evidence>
<comment type="caution">
    <text evidence="2">The sequence shown here is derived from an EMBL/GenBank/DDBJ whole genome shotgun (WGS) entry which is preliminary data.</text>
</comment>
<dbReference type="Proteomes" id="UP000033945">
    <property type="component" value="Unassembled WGS sequence"/>
</dbReference>
<sequence length="124" mass="14226">MMGLRKSEIVLLIVAIIAVGSLFVYFAGKEKERNIIKSAMNTLMEEQFNAIYPDQTISFLGSQSPDYQNTLDRQSELRKVFMSGDERFLERKLTPYELSDAAARGRFARFKAMCRIKPQQGCPY</sequence>
<evidence type="ECO:0000313" key="2">
    <source>
        <dbReference type="EMBL" id="KKT62365.1"/>
    </source>
</evidence>
<name>A0A0G1IT90_9BACT</name>